<evidence type="ECO:0000313" key="4">
    <source>
        <dbReference type="Proteomes" id="UP000241829"/>
    </source>
</evidence>
<dbReference type="AlphaFoldDB" id="A0A2P1NM67"/>
<evidence type="ECO:0000313" key="3">
    <source>
        <dbReference type="EMBL" id="AVP58148.1"/>
    </source>
</evidence>
<dbReference type="KEGG" id="melm:C7H73_11055"/>
<dbReference type="EMBL" id="CP027792">
    <property type="protein sequence ID" value="AVP58148.1"/>
    <property type="molecule type" value="Genomic_DNA"/>
</dbReference>
<sequence>MQQRSSPSLSRPSRAVLRALSATAALLVLAGCDIPGLGPDPRALQRDAEAKAIGGACRHALRGLEDCYTLNPKAQKAQVFAGWKDMDQYMRENKLEGTPSVLTQLEKPAEAPARKSRAGRGDSDDTADSKNTRNGRS</sequence>
<feature type="compositionally biased region" description="Basic and acidic residues" evidence="1">
    <location>
        <begin position="107"/>
        <end position="131"/>
    </location>
</feature>
<dbReference type="PROSITE" id="PS51257">
    <property type="entry name" value="PROKAR_LIPOPROTEIN"/>
    <property type="match status" value="1"/>
</dbReference>
<evidence type="ECO:0000256" key="2">
    <source>
        <dbReference type="SAM" id="SignalP"/>
    </source>
</evidence>
<feature type="signal peptide" evidence="2">
    <location>
        <begin position="1"/>
        <end position="24"/>
    </location>
</feature>
<dbReference type="RefSeq" id="WP_106846701.1">
    <property type="nucleotide sequence ID" value="NZ_CP027792.1"/>
</dbReference>
<keyword evidence="4" id="KW-1185">Reference proteome</keyword>
<name>A0A2P1NM67_9BURK</name>
<proteinExistence type="predicted"/>
<evidence type="ECO:0000256" key="1">
    <source>
        <dbReference type="SAM" id="MobiDB-lite"/>
    </source>
</evidence>
<protein>
    <submittedName>
        <fullName evidence="3">Uncharacterized protein</fullName>
    </submittedName>
</protein>
<dbReference type="OrthoDB" id="8527508at2"/>
<feature type="region of interest" description="Disordered" evidence="1">
    <location>
        <begin position="94"/>
        <end position="137"/>
    </location>
</feature>
<organism evidence="3 4">
    <name type="scientific">Pulveribacter suum</name>
    <dbReference type="NCBI Taxonomy" id="2116657"/>
    <lineage>
        <taxon>Bacteria</taxon>
        <taxon>Pseudomonadati</taxon>
        <taxon>Pseudomonadota</taxon>
        <taxon>Betaproteobacteria</taxon>
        <taxon>Burkholderiales</taxon>
        <taxon>Comamonadaceae</taxon>
        <taxon>Pulveribacter</taxon>
    </lineage>
</organism>
<keyword evidence="2" id="KW-0732">Signal</keyword>
<dbReference type="Proteomes" id="UP000241829">
    <property type="component" value="Chromosome"/>
</dbReference>
<reference evidence="4" key="1">
    <citation type="submission" date="2018-03" db="EMBL/GenBank/DDBJ databases">
        <title>Genome sequencing of Melaminivora sp. strain SC2-7.</title>
        <authorList>
            <person name="Kim S.-J."/>
            <person name="Heo J."/>
            <person name="Ahn J.-H."/>
            <person name="Kwon S.-W."/>
        </authorList>
    </citation>
    <scope>NUCLEOTIDE SEQUENCE [LARGE SCALE GENOMIC DNA]</scope>
    <source>
        <strain evidence="4">SC2-7</strain>
    </source>
</reference>
<accession>A0A2P1NM67</accession>
<gene>
    <name evidence="3" type="ORF">C7H73_11055</name>
</gene>
<feature type="chain" id="PRO_5015169616" evidence="2">
    <location>
        <begin position="25"/>
        <end position="137"/>
    </location>
</feature>